<evidence type="ECO:0000313" key="7">
    <source>
        <dbReference type="Proteomes" id="UP000006671"/>
    </source>
</evidence>
<evidence type="ECO:0000313" key="6">
    <source>
        <dbReference type="EMBL" id="EFC41553.1"/>
    </source>
</evidence>
<dbReference type="STRING" id="5762.D2VNT6"/>
<dbReference type="AlphaFoldDB" id="D2VNT6"/>
<dbReference type="PROSITE" id="PS01186">
    <property type="entry name" value="EGF_2"/>
    <property type="match status" value="5"/>
</dbReference>
<evidence type="ECO:0000256" key="2">
    <source>
        <dbReference type="ARBA" id="ARBA00022737"/>
    </source>
</evidence>
<feature type="domain" description="EGF-like" evidence="5">
    <location>
        <begin position="389"/>
        <end position="428"/>
    </location>
</feature>
<dbReference type="PROSITE" id="PS00022">
    <property type="entry name" value="EGF_1"/>
    <property type="match status" value="5"/>
</dbReference>
<dbReference type="PANTHER" id="PTHR11219:SF70">
    <property type="entry name" value="EGF-LIKE DOMAIN-CONTAINING PROTEIN"/>
    <property type="match status" value="1"/>
</dbReference>
<dbReference type="KEGG" id="ngr:NAEGRDRAFT_70613"/>
<dbReference type="InParanoid" id="D2VNT6"/>
<keyword evidence="3 4" id="KW-1015">Disulfide bond</keyword>
<accession>D2VNT6</accession>
<gene>
    <name evidence="6" type="ORF">NAEGRDRAFT_70613</name>
</gene>
<dbReference type="InterPro" id="IPR036426">
    <property type="entry name" value="Bulb-type_lectin_dom_sf"/>
</dbReference>
<dbReference type="eggNOG" id="KOG1225">
    <property type="taxonomic scope" value="Eukaryota"/>
</dbReference>
<dbReference type="InterPro" id="IPR051216">
    <property type="entry name" value="Teneurin"/>
</dbReference>
<keyword evidence="7" id="KW-1185">Reference proteome</keyword>
<comment type="caution">
    <text evidence="4">Lacks conserved residue(s) required for the propagation of feature annotation.</text>
</comment>
<dbReference type="RefSeq" id="XP_002674297.1">
    <property type="nucleotide sequence ID" value="XM_002674251.1"/>
</dbReference>
<name>D2VNT6_NAEGR</name>
<reference evidence="6 7" key="1">
    <citation type="journal article" date="2010" name="Cell">
        <title>The genome of Naegleria gruberi illuminates early eukaryotic versatility.</title>
        <authorList>
            <person name="Fritz-Laylin L.K."/>
            <person name="Prochnik S.E."/>
            <person name="Ginger M.L."/>
            <person name="Dacks J.B."/>
            <person name="Carpenter M.L."/>
            <person name="Field M.C."/>
            <person name="Kuo A."/>
            <person name="Paredez A."/>
            <person name="Chapman J."/>
            <person name="Pham J."/>
            <person name="Shu S."/>
            <person name="Neupane R."/>
            <person name="Cipriano M."/>
            <person name="Mancuso J."/>
            <person name="Tu H."/>
            <person name="Salamov A."/>
            <person name="Lindquist E."/>
            <person name="Shapiro H."/>
            <person name="Lucas S."/>
            <person name="Grigoriev I.V."/>
            <person name="Cande W.Z."/>
            <person name="Fulton C."/>
            <person name="Rokhsar D.S."/>
            <person name="Dawson S.C."/>
        </authorList>
    </citation>
    <scope>NUCLEOTIDE SEQUENCE [LARGE SCALE GENOMIC DNA]</scope>
    <source>
        <strain evidence="6 7">NEG-M</strain>
    </source>
</reference>
<dbReference type="Proteomes" id="UP000006671">
    <property type="component" value="Unassembled WGS sequence"/>
</dbReference>
<feature type="disulfide bond" evidence="4">
    <location>
        <begin position="418"/>
        <end position="427"/>
    </location>
</feature>
<dbReference type="OrthoDB" id="10045365at2759"/>
<sequence>MQVCGGNGLCKAQDTCECLDLSSGNYMHSSINGSIPKLVQIYNPQNDEYLILQNDGNFVLYQRAGYADWAQGYYPGYSNYYIKLDNSNGAFNLNNGNSNYLTFSSGCSGGVSPFRLVVRPDRNFMVYDSVGKICWQQLVFPLAESAVMYGGANCDKPMCYLKVGSAACSSKGTCVSYNKCQCQDGYYGSECASAFTCFGQSGSNACGGPSRGACLSNNICTCKPGYHGSSCEIASCYGKFQNDSSVCNGNGQCVAADTCSCNAGYAGSKCETPICYGKLSNNASVCSGRGICLAPDSCYCQNGYAGSECNLPVCDGKLSTDPTVCSGHGSCVAPYTCVCSTGYGGINCSLPICYGKLSNNASAVCSGHGACIAPGACWCLNGYAGVQCNIPVCNGKLSTDPTVCSGHGSCVAPYTCVCSTGYGGVNCNLPICDGKISTNQTVCSGHGDCFAPNKCNCSSGWKSATNCSSFSCDDVSLNNCSFALGRGYCSGSNNCTCNAGFTGLNCSIPVVGSECLWTNVQAFGAPSPIISSSIVGKAISFTVSYKLDAVPYEHLFFVGESKFKNCSVNGNQSIALNLIGKSKCQAIYSTPEFTIDDLISNPLVIKQYSSNMLVLKLPISMNYLDRDGSQNGGFCRSYEFKTYQLVYIQSGTVIGSFSQYNPIYGYATNVYPQEVTTTSSGKLSISVVLKATNLTLNSFTFFNTTAAYSMQVTESTFLFQNGDSNFYQIQFESLTTSNDYRALTYFTGTFTRKGVTDITTIYFPIQIEYTIVTPPTEKNITIQGSMYLAGNDWSPKTTFKTGDRVFSNVQSSTFTSSSSRLAVTDAYFCCFKETIFSLIYNPSLGQFGCSKFNSSSMDVQHSIISNNIANSKVSTIIYPSSSNYVSTFSFALEPSLFPSSSAQARSCFVQTNIGLASVSKRSLQDELDQAEGFVISNFIVSSDNARAVSSAHSLNSRSGLQCLILMLVALVCAFY</sequence>
<dbReference type="SUPFAM" id="SSF51110">
    <property type="entry name" value="alpha-D-mannose-specific plant lectins"/>
    <property type="match status" value="1"/>
</dbReference>
<feature type="disulfide bond" evidence="4">
    <location>
        <begin position="339"/>
        <end position="348"/>
    </location>
</feature>
<dbReference type="Gene3D" id="2.60.120.260">
    <property type="entry name" value="Galactose-binding domain-like"/>
    <property type="match status" value="1"/>
</dbReference>
<evidence type="ECO:0000259" key="5">
    <source>
        <dbReference type="PROSITE" id="PS50026"/>
    </source>
</evidence>
<dbReference type="PROSITE" id="PS50026">
    <property type="entry name" value="EGF_3"/>
    <property type="match status" value="3"/>
</dbReference>
<dbReference type="GeneID" id="8851149"/>
<dbReference type="OMA" id="NSNWGGF"/>
<feature type="disulfide bond" evidence="4">
    <location>
        <begin position="182"/>
        <end position="191"/>
    </location>
</feature>
<feature type="domain" description="EGF-like" evidence="5">
    <location>
        <begin position="310"/>
        <end position="349"/>
    </location>
</feature>
<keyword evidence="2" id="KW-0677">Repeat</keyword>
<keyword evidence="1 4" id="KW-0245">EGF-like domain</keyword>
<evidence type="ECO:0000256" key="1">
    <source>
        <dbReference type="ARBA" id="ARBA00022536"/>
    </source>
</evidence>
<evidence type="ECO:0000256" key="3">
    <source>
        <dbReference type="ARBA" id="ARBA00023157"/>
    </source>
</evidence>
<dbReference type="Pfam" id="PF23106">
    <property type="entry name" value="EGF_Teneurin"/>
    <property type="match status" value="1"/>
</dbReference>
<dbReference type="VEuPathDB" id="AmoebaDB:NAEGRDRAFT_70613"/>
<dbReference type="EMBL" id="GG738885">
    <property type="protein sequence ID" value="EFC41553.1"/>
    <property type="molecule type" value="Genomic_DNA"/>
</dbReference>
<dbReference type="SMART" id="SM00181">
    <property type="entry name" value="EGF"/>
    <property type="match status" value="9"/>
</dbReference>
<dbReference type="Gene3D" id="2.90.10.10">
    <property type="entry name" value="Bulb-type lectin domain"/>
    <property type="match status" value="1"/>
</dbReference>
<dbReference type="Gene3D" id="2.10.25.10">
    <property type="entry name" value="Laminin"/>
    <property type="match status" value="5"/>
</dbReference>
<organism evidence="7">
    <name type="scientific">Naegleria gruberi</name>
    <name type="common">Amoeba</name>
    <dbReference type="NCBI Taxonomy" id="5762"/>
    <lineage>
        <taxon>Eukaryota</taxon>
        <taxon>Discoba</taxon>
        <taxon>Heterolobosea</taxon>
        <taxon>Tetramitia</taxon>
        <taxon>Eutetramitia</taxon>
        <taxon>Vahlkampfiidae</taxon>
        <taxon>Naegleria</taxon>
    </lineage>
</organism>
<protein>
    <submittedName>
        <fullName evidence="6">Predicted protein</fullName>
    </submittedName>
</protein>
<dbReference type="PANTHER" id="PTHR11219">
    <property type="entry name" value="TENEURIN AND N-ACETYLGLUCOSAMINE-1-PHOSPHODIESTER ALPHA-N-ACETYLGLUCOSAMINIDASE"/>
    <property type="match status" value="1"/>
</dbReference>
<dbReference type="InterPro" id="IPR000742">
    <property type="entry name" value="EGF"/>
</dbReference>
<evidence type="ECO:0000256" key="4">
    <source>
        <dbReference type="PROSITE-ProRule" id="PRU00076"/>
    </source>
</evidence>
<feature type="domain" description="EGF-like" evidence="5">
    <location>
        <begin position="155"/>
        <end position="192"/>
    </location>
</feature>
<proteinExistence type="predicted"/>